<reference evidence="2" key="1">
    <citation type="submission" date="2014-11" db="EMBL/GenBank/DDBJ databases">
        <authorList>
            <person name="Amaro Gonzalez C."/>
        </authorList>
    </citation>
    <scope>NUCLEOTIDE SEQUENCE</scope>
</reference>
<feature type="compositionally biased region" description="Basic and acidic residues" evidence="1">
    <location>
        <begin position="1"/>
        <end position="12"/>
    </location>
</feature>
<protein>
    <submittedName>
        <fullName evidence="2">Uncharacterized protein</fullName>
    </submittedName>
</protein>
<dbReference type="EMBL" id="GBXM01003115">
    <property type="protein sequence ID" value="JAI05463.1"/>
    <property type="molecule type" value="Transcribed_RNA"/>
</dbReference>
<accession>A0A0E9XRU7</accession>
<name>A0A0E9XRU7_ANGAN</name>
<reference evidence="2" key="2">
    <citation type="journal article" date="2015" name="Fish Shellfish Immunol.">
        <title>Early steps in the European eel (Anguilla anguilla)-Vibrio vulnificus interaction in the gills: Role of the RtxA13 toxin.</title>
        <authorList>
            <person name="Callol A."/>
            <person name="Pajuelo D."/>
            <person name="Ebbesson L."/>
            <person name="Teles M."/>
            <person name="MacKenzie S."/>
            <person name="Amaro C."/>
        </authorList>
    </citation>
    <scope>NUCLEOTIDE SEQUENCE</scope>
</reference>
<feature type="compositionally biased region" description="Polar residues" evidence="1">
    <location>
        <begin position="30"/>
        <end position="45"/>
    </location>
</feature>
<evidence type="ECO:0000256" key="1">
    <source>
        <dbReference type="SAM" id="MobiDB-lite"/>
    </source>
</evidence>
<organism evidence="2">
    <name type="scientific">Anguilla anguilla</name>
    <name type="common">European freshwater eel</name>
    <name type="synonym">Muraena anguilla</name>
    <dbReference type="NCBI Taxonomy" id="7936"/>
    <lineage>
        <taxon>Eukaryota</taxon>
        <taxon>Metazoa</taxon>
        <taxon>Chordata</taxon>
        <taxon>Craniata</taxon>
        <taxon>Vertebrata</taxon>
        <taxon>Euteleostomi</taxon>
        <taxon>Actinopterygii</taxon>
        <taxon>Neopterygii</taxon>
        <taxon>Teleostei</taxon>
        <taxon>Anguilliformes</taxon>
        <taxon>Anguillidae</taxon>
        <taxon>Anguilla</taxon>
    </lineage>
</organism>
<evidence type="ECO:0000313" key="2">
    <source>
        <dbReference type="EMBL" id="JAI05463.1"/>
    </source>
</evidence>
<feature type="region of interest" description="Disordered" evidence="1">
    <location>
        <begin position="1"/>
        <end position="55"/>
    </location>
</feature>
<proteinExistence type="predicted"/>
<dbReference type="AlphaFoldDB" id="A0A0E9XRU7"/>
<sequence>MEEGNLNRHDTDETQEGTMNNQATEREGKTSQPKNNRIIENNNTIKRGKGTELKT</sequence>